<reference evidence="1 2" key="1">
    <citation type="submission" date="2021-02" db="EMBL/GenBank/DDBJ databases">
        <title>Alicyclobacillus curvatus sp. nov. and Alicyclobacillus mengziensis sp. nov., two acidophilic bacteria isolated from acid mine drainage.</title>
        <authorList>
            <person name="Huang Y."/>
        </authorList>
    </citation>
    <scope>NUCLEOTIDE SEQUENCE [LARGE SCALE GENOMIC DNA]</scope>
    <source>
        <strain evidence="1 2">S30H14</strain>
    </source>
</reference>
<dbReference type="EMBL" id="CP071182">
    <property type="protein sequence ID" value="QSO45668.1"/>
    <property type="molecule type" value="Genomic_DNA"/>
</dbReference>
<sequence>MNLVDSSTITMCMSQYPWAIIRSQAGVKLHLRLAFQDGIVHPDKAVLTTAKPSDRTQMDNLIVQDEYFSAREPSS</sequence>
<accession>A0A9X7VXM9</accession>
<dbReference type="AlphaFoldDB" id="A0A9X7VXM9"/>
<keyword evidence="2" id="KW-1185">Reference proteome</keyword>
<gene>
    <name evidence="1" type="ORF">JZ786_14015</name>
</gene>
<name>A0A9X7VXM9_9BACL</name>
<protein>
    <submittedName>
        <fullName evidence="1">Uncharacterized protein</fullName>
    </submittedName>
</protein>
<dbReference type="KEGG" id="afx:JZ786_14015"/>
<evidence type="ECO:0000313" key="2">
    <source>
        <dbReference type="Proteomes" id="UP000663505"/>
    </source>
</evidence>
<dbReference type="RefSeq" id="WP_206655037.1">
    <property type="nucleotide sequence ID" value="NZ_CP071182.1"/>
</dbReference>
<organism evidence="1 2">
    <name type="scientific">Alicyclobacillus mengziensis</name>
    <dbReference type="NCBI Taxonomy" id="2931921"/>
    <lineage>
        <taxon>Bacteria</taxon>
        <taxon>Bacillati</taxon>
        <taxon>Bacillota</taxon>
        <taxon>Bacilli</taxon>
        <taxon>Bacillales</taxon>
        <taxon>Alicyclobacillaceae</taxon>
        <taxon>Alicyclobacillus</taxon>
    </lineage>
</organism>
<evidence type="ECO:0000313" key="1">
    <source>
        <dbReference type="EMBL" id="QSO45668.1"/>
    </source>
</evidence>
<dbReference type="Proteomes" id="UP000663505">
    <property type="component" value="Chromosome"/>
</dbReference>
<proteinExistence type="predicted"/>